<dbReference type="GO" id="GO:0004601">
    <property type="term" value="F:peroxidase activity"/>
    <property type="evidence" value="ECO:0007669"/>
    <property type="project" value="UniProtKB-KW"/>
</dbReference>
<evidence type="ECO:0000256" key="3">
    <source>
        <dbReference type="ARBA" id="ARBA00022617"/>
    </source>
</evidence>
<dbReference type="Pfam" id="PF20628">
    <property type="entry name" value="Dyp_perox_C"/>
    <property type="match status" value="1"/>
</dbReference>
<sequence>MTPVDLEAVQGNVLAGFNTAHQVFLGLRLDEGADLAPVREMMALLAGQVTSHAEVWRDRKVMKDPVECIGRSWLCVGLGQALLKRLRPDVTFFSKSFRNGYAARRFLLQDLSQPDSWRFGGAAATRLDMLFIVAGNDRGSTQEAAARHLARAQEAGFARLWQEEGARIPGDKEHFGFRDGIAQPRPALGHGDDPEDAQAPGQFILGYENALGEAPPALASGTRLFSDAGSFMQLRRLIQKPDAFHGFCQDTAAQLAPDWPGLTAEQVAAIIVGRWPDGTLVDTNNDGLMAALDGLDAFDFSVAAQAGGCPTGAHIRKTNPRRGPSDQAVPAHQRFLRRGIPFDNGPDDRGLLFVAFQSDPEMQVDFVTANWMNSESCPGRGHDLLVGTTPGPRSIDVSRNGTSIRIEGGDNEWIIPDGGAYLFAPSIPAIAALDSAPGAVKGFMSSMAGRVRSGLFDLTRSARRR</sequence>
<dbReference type="PANTHER" id="PTHR30521">
    <property type="entry name" value="DEFERROCHELATASE/PEROXIDASE"/>
    <property type="match status" value="1"/>
</dbReference>
<evidence type="ECO:0000256" key="6">
    <source>
        <dbReference type="ARBA" id="ARBA00023002"/>
    </source>
</evidence>
<keyword evidence="4" id="KW-0479">Metal-binding</keyword>
<evidence type="ECO:0000313" key="9">
    <source>
        <dbReference type="EMBL" id="WGW02412.1"/>
    </source>
</evidence>
<protein>
    <submittedName>
        <fullName evidence="9">Dyp-type peroxidase</fullName>
    </submittedName>
</protein>
<dbReference type="InterPro" id="IPR048328">
    <property type="entry name" value="Dyp_perox_C"/>
</dbReference>
<evidence type="ECO:0000256" key="5">
    <source>
        <dbReference type="ARBA" id="ARBA00022729"/>
    </source>
</evidence>
<dbReference type="NCBIfam" id="TIGR01413">
    <property type="entry name" value="Dyp_perox_fam"/>
    <property type="match status" value="1"/>
</dbReference>
<proteinExistence type="predicted"/>
<keyword evidence="6" id="KW-0560">Oxidoreductase</keyword>
<dbReference type="PROSITE" id="PS51404">
    <property type="entry name" value="DYP_PEROXIDASE"/>
    <property type="match status" value="1"/>
</dbReference>
<dbReference type="InterPro" id="IPR011008">
    <property type="entry name" value="Dimeric_a/b-barrel"/>
</dbReference>
<reference evidence="9 10" key="1">
    <citation type="submission" date="2023-05" db="EMBL/GenBank/DDBJ databases">
        <title>YMD87, complete Genome.</title>
        <authorList>
            <person name="Zhang J."/>
            <person name="Xu X."/>
        </authorList>
    </citation>
    <scope>NUCLEOTIDE SEQUENCE [LARGE SCALE GENOMIC DNA]</scope>
    <source>
        <strain evidence="9 10">YMD87</strain>
    </source>
</reference>
<comment type="cofactor">
    <cofactor evidence="1">
        <name>heme b</name>
        <dbReference type="ChEBI" id="CHEBI:60344"/>
    </cofactor>
</comment>
<dbReference type="SUPFAM" id="SSF54909">
    <property type="entry name" value="Dimeric alpha+beta barrel"/>
    <property type="match status" value="1"/>
</dbReference>
<evidence type="ECO:0000256" key="4">
    <source>
        <dbReference type="ARBA" id="ARBA00022723"/>
    </source>
</evidence>
<dbReference type="PANTHER" id="PTHR30521:SF4">
    <property type="entry name" value="DEFERROCHELATASE"/>
    <property type="match status" value="1"/>
</dbReference>
<gene>
    <name evidence="9" type="ORF">QF118_10665</name>
</gene>
<keyword evidence="10" id="KW-1185">Reference proteome</keyword>
<dbReference type="InterPro" id="IPR006314">
    <property type="entry name" value="Dyp_peroxidase"/>
</dbReference>
<evidence type="ECO:0000256" key="1">
    <source>
        <dbReference type="ARBA" id="ARBA00001970"/>
    </source>
</evidence>
<keyword evidence="7" id="KW-0408">Iron</keyword>
<evidence type="ECO:0000256" key="2">
    <source>
        <dbReference type="ARBA" id="ARBA00022559"/>
    </source>
</evidence>
<keyword evidence="5" id="KW-0732">Signal</keyword>
<keyword evidence="2 9" id="KW-0575">Peroxidase</keyword>
<evidence type="ECO:0000259" key="8">
    <source>
        <dbReference type="Pfam" id="PF20628"/>
    </source>
</evidence>
<dbReference type="RefSeq" id="WP_282299046.1">
    <property type="nucleotide sequence ID" value="NZ_CP124616.1"/>
</dbReference>
<dbReference type="Proteomes" id="UP001241605">
    <property type="component" value="Chromosome"/>
</dbReference>
<accession>A0ABY8QF49</accession>
<evidence type="ECO:0000256" key="7">
    <source>
        <dbReference type="ARBA" id="ARBA00023004"/>
    </source>
</evidence>
<dbReference type="EMBL" id="CP124616">
    <property type="protein sequence ID" value="WGW02412.1"/>
    <property type="molecule type" value="Genomic_DNA"/>
</dbReference>
<name>A0ABY8QF49_9RHOB</name>
<keyword evidence="3" id="KW-0349">Heme</keyword>
<feature type="domain" description="Dyp-type peroxidase C-terminal" evidence="8">
    <location>
        <begin position="310"/>
        <end position="373"/>
    </location>
</feature>
<organism evidence="9 10">
    <name type="scientific">Tropicibacter oceani</name>
    <dbReference type="NCBI Taxonomy" id="3058420"/>
    <lineage>
        <taxon>Bacteria</taxon>
        <taxon>Pseudomonadati</taxon>
        <taxon>Pseudomonadota</taxon>
        <taxon>Alphaproteobacteria</taxon>
        <taxon>Rhodobacterales</taxon>
        <taxon>Roseobacteraceae</taxon>
        <taxon>Tropicibacter</taxon>
    </lineage>
</organism>
<evidence type="ECO:0000313" key="10">
    <source>
        <dbReference type="Proteomes" id="UP001241605"/>
    </source>
</evidence>